<dbReference type="Proteomes" id="UP001253637">
    <property type="component" value="Segment"/>
</dbReference>
<dbReference type="PANTHER" id="PTHR43003">
    <property type="entry name" value="DNA-3-METHYLADENINE GLYCOSYLASE"/>
    <property type="match status" value="1"/>
</dbReference>
<dbReference type="GO" id="GO:0032993">
    <property type="term" value="C:protein-DNA complex"/>
    <property type="evidence" value="ECO:0007669"/>
    <property type="project" value="TreeGrafter"/>
</dbReference>
<evidence type="ECO:0000256" key="1">
    <source>
        <dbReference type="ARBA" id="ARBA00022763"/>
    </source>
</evidence>
<dbReference type="GO" id="GO:0043916">
    <property type="term" value="F:DNA-7-methylguanine glycosylase activity"/>
    <property type="evidence" value="ECO:0007669"/>
    <property type="project" value="TreeGrafter"/>
</dbReference>
<reference evidence="3" key="1">
    <citation type="submission" date="2021-04" db="EMBL/GenBank/DDBJ databases">
        <title>Draft Genome Sequence of Pandoravirus japonicus, Isolated from the Sabaishi River of Niigata, Japan.</title>
        <authorList>
            <person name="Hosokawa N."/>
            <person name="Takahashi H."/>
            <person name="Aoki K."/>
            <person name="Takemura M."/>
        </authorList>
    </citation>
    <scope>NUCLEOTIDE SEQUENCE</scope>
</reference>
<evidence type="ECO:0000313" key="4">
    <source>
        <dbReference type="Proteomes" id="UP001253637"/>
    </source>
</evidence>
<dbReference type="EMBL" id="LC625835">
    <property type="protein sequence ID" value="BCU03334.1"/>
    <property type="molecule type" value="Genomic_DNA"/>
</dbReference>
<dbReference type="PANTHER" id="PTHR43003:SF5">
    <property type="entry name" value="DNA-3-METHYLADENINE GLYCOSYLASE"/>
    <property type="match status" value="1"/>
</dbReference>
<dbReference type="InterPro" id="IPR051912">
    <property type="entry name" value="Alkylbase_DNA_Glycosylase/TA"/>
</dbReference>
<accession>A0A811BMV3</accession>
<organism evidence="3 4">
    <name type="scientific">Pandoravirus japonicus</name>
    <dbReference type="NCBI Taxonomy" id="2823154"/>
    <lineage>
        <taxon>Viruses</taxon>
        <taxon>Pandoravirus</taxon>
    </lineage>
</organism>
<keyword evidence="1" id="KW-0227">DNA damage</keyword>
<evidence type="ECO:0000313" key="3">
    <source>
        <dbReference type="EMBL" id="BCU03334.1"/>
    </source>
</evidence>
<proteinExistence type="predicted"/>
<dbReference type="GO" id="GO:0008725">
    <property type="term" value="F:DNA-3-methyladenine glycosylase activity"/>
    <property type="evidence" value="ECO:0007669"/>
    <property type="project" value="TreeGrafter"/>
</dbReference>
<keyword evidence="2" id="KW-0234">DNA repair</keyword>
<dbReference type="InterPro" id="IPR011257">
    <property type="entry name" value="DNA_glycosylase"/>
</dbReference>
<protein>
    <submittedName>
        <fullName evidence="3">DNA-3-methyladenine glycosylase</fullName>
    </submittedName>
</protein>
<dbReference type="SUPFAM" id="SSF48150">
    <property type="entry name" value="DNA-glycosylase"/>
    <property type="match status" value="1"/>
</dbReference>
<evidence type="ECO:0000256" key="2">
    <source>
        <dbReference type="ARBA" id="ARBA00023204"/>
    </source>
</evidence>
<dbReference type="Gene3D" id="1.10.1670.40">
    <property type="match status" value="1"/>
</dbReference>
<dbReference type="GO" id="GO:0032131">
    <property type="term" value="F:alkylated DNA binding"/>
    <property type="evidence" value="ECO:0007669"/>
    <property type="project" value="TreeGrafter"/>
</dbReference>
<name>A0A811BMV3_9VIRU</name>
<dbReference type="Gene3D" id="1.10.340.30">
    <property type="entry name" value="Hypothetical protein, domain 2"/>
    <property type="match status" value="1"/>
</dbReference>
<sequence>MALPSDLATGLPHAEDTAHADAAVASDVRVDASPPPTDGFSGAQTILRHMDAITEWLVQVDPALEPVIAKSALNWDLFVKGPFEALAGAVLGQRVRYVEARAVRAALYERLGGVVFGHEALAGLVADKGACDAIGISQGQARVLGDLCARAAARPMATASDVRAVADEVTGIGRWTAEAAVVTALLDSDAFPVADRWLARKMGLLYGLPRAPTAAQVETLSRRWSPYRAVAAAYLWRWFDGAEKNQIAAVDT</sequence>
<dbReference type="GO" id="GO:0006285">
    <property type="term" value="P:base-excision repair, AP site formation"/>
    <property type="evidence" value="ECO:0007669"/>
    <property type="project" value="TreeGrafter"/>
</dbReference>
<dbReference type="GO" id="GO:0006307">
    <property type="term" value="P:DNA alkylation repair"/>
    <property type="evidence" value="ECO:0007669"/>
    <property type="project" value="TreeGrafter"/>
</dbReference>